<dbReference type="GeneID" id="27342691"/>
<evidence type="ECO:0000313" key="2">
    <source>
        <dbReference type="Proteomes" id="UP000054466"/>
    </source>
</evidence>
<keyword evidence="2" id="KW-1185">Reference proteome</keyword>
<dbReference type="RefSeq" id="XP_016252125.1">
    <property type="nucleotide sequence ID" value="XM_016390223.1"/>
</dbReference>
<dbReference type="EMBL" id="KN847041">
    <property type="protein sequence ID" value="KIW31910.1"/>
    <property type="molecule type" value="Genomic_DNA"/>
</dbReference>
<proteinExistence type="predicted"/>
<sequence length="164" mass="17937">MRKEWSDSHVWTYLSLLAPTYPPSPIDIAPAISSASPPRITTLVSPRAVRPAVRANGTVSPSESPRIASETTRALMRKSQSGQNHLRRRCELLSERKTDAVWSRGFSWSVDVLDRSGRLASRSAAVGSVCLSWPGELKFGTLSECHFSGAMLVYNLVDLNSPAV</sequence>
<dbReference type="EMBL" id="KN847041">
    <property type="protein sequence ID" value="KIW31909.1"/>
    <property type="molecule type" value="Genomic_DNA"/>
</dbReference>
<accession>A0A0D2CPH7</accession>
<dbReference type="HOGENOM" id="CLU_1618822_0_0_1"/>
<dbReference type="Proteomes" id="UP000054466">
    <property type="component" value="Unassembled WGS sequence"/>
</dbReference>
<dbReference type="AlphaFoldDB" id="A0A0D2CPH7"/>
<dbReference type="RefSeq" id="XP_016252126.1">
    <property type="nucleotide sequence ID" value="XM_016390224.1"/>
</dbReference>
<gene>
    <name evidence="1" type="ORF">PV07_03497</name>
</gene>
<dbReference type="VEuPathDB" id="FungiDB:PV07_03497"/>
<organism evidence="1 2">
    <name type="scientific">Cladophialophora immunda</name>
    <dbReference type="NCBI Taxonomy" id="569365"/>
    <lineage>
        <taxon>Eukaryota</taxon>
        <taxon>Fungi</taxon>
        <taxon>Dikarya</taxon>
        <taxon>Ascomycota</taxon>
        <taxon>Pezizomycotina</taxon>
        <taxon>Eurotiomycetes</taxon>
        <taxon>Chaetothyriomycetidae</taxon>
        <taxon>Chaetothyriales</taxon>
        <taxon>Herpotrichiellaceae</taxon>
        <taxon>Cladophialophora</taxon>
    </lineage>
</organism>
<reference evidence="1 2" key="1">
    <citation type="submission" date="2015-01" db="EMBL/GenBank/DDBJ databases">
        <title>The Genome Sequence of Cladophialophora immunda CBS83496.</title>
        <authorList>
            <consortium name="The Broad Institute Genomics Platform"/>
            <person name="Cuomo C."/>
            <person name="de Hoog S."/>
            <person name="Gorbushina A."/>
            <person name="Stielow B."/>
            <person name="Teixiera M."/>
            <person name="Abouelleil A."/>
            <person name="Chapman S.B."/>
            <person name="Priest M."/>
            <person name="Young S.K."/>
            <person name="Wortman J."/>
            <person name="Nusbaum C."/>
            <person name="Birren B."/>
        </authorList>
    </citation>
    <scope>NUCLEOTIDE SEQUENCE [LARGE SCALE GENOMIC DNA]</scope>
    <source>
        <strain evidence="1 2">CBS 83496</strain>
    </source>
</reference>
<name>A0A0D2CPH7_9EURO</name>
<protein>
    <submittedName>
        <fullName evidence="1">Uncharacterized protein</fullName>
    </submittedName>
</protein>
<evidence type="ECO:0000313" key="1">
    <source>
        <dbReference type="EMBL" id="KIW31910.1"/>
    </source>
</evidence>